<dbReference type="EMBL" id="FNGY01000003">
    <property type="protein sequence ID" value="SDM38071.1"/>
    <property type="molecule type" value="Genomic_DNA"/>
</dbReference>
<dbReference type="GO" id="GO:0008236">
    <property type="term" value="F:serine-type peptidase activity"/>
    <property type="evidence" value="ECO:0007669"/>
    <property type="project" value="InterPro"/>
</dbReference>
<evidence type="ECO:0000259" key="2">
    <source>
        <dbReference type="Pfam" id="PF00930"/>
    </source>
</evidence>
<sequence>MLQYCCSLTLLRVNHYIWRINYKRMKKLILVCQLVSIAFYGIAQNKTLTMQDAMSNVRTTLAPENLSQIQFIYGTEDYVYAKRLANGPVWMTGNFKSKEEQPFLSLSQLNQKLKAAQKDTLKAMPFIQFNQGADWILFLNGAKVAFNPAKNTYKTVVSANLAEKTNAEESEAGYVAYLDNFNLFVSDGKEAKQVTTDGTKDIVYASSVHRDEFGISKGIFWSNNGKQLAFYRMDQQMVSDYPIIDWTSRPAKNVNIKYPMAGDKSHEVTIGVYNAETKAVVYLKTGQPAEQYLTNIAWSPDDKYVYVAVLNRGQNHMKLNQYDAATGDFIKTIFEEKDEKYVEPLVPMLFLKTDPSKFIWQSNRDGWNHLYLYDLKGKVLKQLTKGSWEVIEVKGFNPKGDQLYYVSTEESPITRNLYVLNLKSGKSKRITQGFAVHNAQVSSSGNTVIDSYSSPDQPRVIQLVETASAKTKVLLTAANPLAAYATEKSSIFTIKSNTDDDIYCSLYKPVNFDNTKKYPVIVYWYGGSHAQLITNSWNAGAGDYWFRYMAQQGYVVLTIDTRGSDNRGKAFEQSMFRKVGDVQMEDMMKAVDHLKGLPYVDSSNMGLFGWSFGGFNTVDFMVNHPGVFKAAVAGGAVINWKFYEVMYTERYMDTPQENPEGFAATNLSDKAGNLKGNLLLIHGIQDPVVLQQNTVDFVKHAVDKNVQVDYMIYPGHEHNVTGKDRAHLYQKVTDYFMLHLK</sequence>
<protein>
    <submittedName>
        <fullName evidence="3">Dipeptidyl-peptidase-4</fullName>
    </submittedName>
</protein>
<feature type="domain" description="Peptidase S9 prolyl oligopeptidase catalytic" evidence="1">
    <location>
        <begin position="547"/>
        <end position="740"/>
    </location>
</feature>
<evidence type="ECO:0000259" key="1">
    <source>
        <dbReference type="Pfam" id="PF00326"/>
    </source>
</evidence>
<keyword evidence="4" id="KW-1185">Reference proteome</keyword>
<dbReference type="PANTHER" id="PTHR11731:SF193">
    <property type="entry name" value="DIPEPTIDYL PEPTIDASE 9"/>
    <property type="match status" value="1"/>
</dbReference>
<dbReference type="InterPro" id="IPR001375">
    <property type="entry name" value="Peptidase_S9_cat"/>
</dbReference>
<evidence type="ECO:0000313" key="3">
    <source>
        <dbReference type="EMBL" id="SDM38071.1"/>
    </source>
</evidence>
<accession>A0A1G9SRP5</accession>
<dbReference type="Pfam" id="PF00930">
    <property type="entry name" value="DPPIV_N"/>
    <property type="match status" value="1"/>
</dbReference>
<dbReference type="GO" id="GO:0008239">
    <property type="term" value="F:dipeptidyl-peptidase activity"/>
    <property type="evidence" value="ECO:0007669"/>
    <property type="project" value="TreeGrafter"/>
</dbReference>
<dbReference type="PANTHER" id="PTHR11731">
    <property type="entry name" value="PROTEASE FAMILY S9B,C DIPEPTIDYL-PEPTIDASE IV-RELATED"/>
    <property type="match status" value="1"/>
</dbReference>
<name>A0A1G9SRP5_9SPHI</name>
<dbReference type="STRING" id="430522.BFS30_03425"/>
<proteinExistence type="predicted"/>
<reference evidence="4" key="1">
    <citation type="submission" date="2016-10" db="EMBL/GenBank/DDBJ databases">
        <authorList>
            <person name="Varghese N."/>
            <person name="Submissions S."/>
        </authorList>
    </citation>
    <scope>NUCLEOTIDE SEQUENCE [LARGE SCALE GENOMIC DNA]</scope>
    <source>
        <strain evidence="4">DSM 19110</strain>
    </source>
</reference>
<dbReference type="Gene3D" id="2.140.10.30">
    <property type="entry name" value="Dipeptidylpeptidase IV, N-terminal domain"/>
    <property type="match status" value="1"/>
</dbReference>
<feature type="domain" description="Dipeptidylpeptidase IV N-terminal" evidence="2">
    <location>
        <begin position="173"/>
        <end position="458"/>
    </location>
</feature>
<dbReference type="Gene3D" id="3.40.50.1820">
    <property type="entry name" value="alpha/beta hydrolase"/>
    <property type="match status" value="1"/>
</dbReference>
<evidence type="ECO:0000313" key="4">
    <source>
        <dbReference type="Proteomes" id="UP000183200"/>
    </source>
</evidence>
<dbReference type="Proteomes" id="UP000183200">
    <property type="component" value="Unassembled WGS sequence"/>
</dbReference>
<dbReference type="GO" id="GO:0006508">
    <property type="term" value="P:proteolysis"/>
    <property type="evidence" value="ECO:0007669"/>
    <property type="project" value="InterPro"/>
</dbReference>
<dbReference type="Pfam" id="PF00326">
    <property type="entry name" value="Peptidase_S9"/>
    <property type="match status" value="1"/>
</dbReference>
<dbReference type="InterPro" id="IPR029058">
    <property type="entry name" value="AB_hydrolase_fold"/>
</dbReference>
<dbReference type="InterPro" id="IPR002469">
    <property type="entry name" value="Peptidase_S9B_N"/>
</dbReference>
<dbReference type="InterPro" id="IPR050278">
    <property type="entry name" value="Serine_Prot_S9B/DPPIV"/>
</dbReference>
<dbReference type="AlphaFoldDB" id="A0A1G9SRP5"/>
<gene>
    <name evidence="3" type="ORF">SAMN05421820_103684</name>
</gene>
<dbReference type="SUPFAM" id="SSF82171">
    <property type="entry name" value="DPP6 N-terminal domain-like"/>
    <property type="match status" value="1"/>
</dbReference>
<dbReference type="SUPFAM" id="SSF53474">
    <property type="entry name" value="alpha/beta-Hydrolases"/>
    <property type="match status" value="1"/>
</dbReference>
<organism evidence="3 4">
    <name type="scientific">Pedobacter steynii</name>
    <dbReference type="NCBI Taxonomy" id="430522"/>
    <lineage>
        <taxon>Bacteria</taxon>
        <taxon>Pseudomonadati</taxon>
        <taxon>Bacteroidota</taxon>
        <taxon>Sphingobacteriia</taxon>
        <taxon>Sphingobacteriales</taxon>
        <taxon>Sphingobacteriaceae</taxon>
        <taxon>Pedobacter</taxon>
    </lineage>
</organism>